<keyword evidence="7 14" id="KW-0812">Transmembrane</keyword>
<evidence type="ECO:0000256" key="2">
    <source>
        <dbReference type="ARBA" id="ARBA00005073"/>
    </source>
</evidence>
<dbReference type="HAMAP" id="MF_02239">
    <property type="entry name" value="HemJ"/>
    <property type="match status" value="1"/>
</dbReference>
<dbReference type="PANTHER" id="PTHR40255">
    <property type="entry name" value="UPF0093 MEMBRANE PROTEIN SLR1790"/>
    <property type="match status" value="1"/>
</dbReference>
<evidence type="ECO:0000256" key="11">
    <source>
        <dbReference type="ARBA" id="ARBA00023004"/>
    </source>
</evidence>
<accession>A0ABY6CZJ3</accession>
<feature type="transmembrane region" description="Helical" evidence="14">
    <location>
        <begin position="83"/>
        <end position="104"/>
    </location>
</feature>
<dbReference type="EMBL" id="CP106735">
    <property type="protein sequence ID" value="UXX78844.1"/>
    <property type="molecule type" value="Genomic_DNA"/>
</dbReference>
<dbReference type="InterPro" id="IPR005265">
    <property type="entry name" value="HemJ-like"/>
</dbReference>
<dbReference type="PIRSF" id="PIRSF004638">
    <property type="entry name" value="UCP004638"/>
    <property type="match status" value="1"/>
</dbReference>
<feature type="transmembrane region" description="Helical" evidence="14">
    <location>
        <begin position="125"/>
        <end position="143"/>
    </location>
</feature>
<gene>
    <name evidence="16" type="ORF">N7E81_15920</name>
</gene>
<feature type="binding site" description="axial binding residue" evidence="14">
    <location>
        <position position="90"/>
    </location>
    <ligand>
        <name>heme</name>
        <dbReference type="ChEBI" id="CHEBI:30413"/>
    </ligand>
    <ligandPart>
        <name>Fe</name>
        <dbReference type="ChEBI" id="CHEBI:18248"/>
    </ligandPart>
</feature>
<keyword evidence="9 14" id="KW-1133">Transmembrane helix</keyword>
<comment type="subcellular location">
    <subcellularLocation>
        <location evidence="1 14">Cell membrane</location>
        <topology evidence="1 14">Multi-pass membrane protein</topology>
    </subcellularLocation>
</comment>
<keyword evidence="12 14" id="KW-0472">Membrane</keyword>
<dbReference type="EC" id="1.3.99.-" evidence="14 15"/>
<evidence type="ECO:0000256" key="9">
    <source>
        <dbReference type="ARBA" id="ARBA00022989"/>
    </source>
</evidence>
<comment type="cofactor">
    <cofactor evidence="14 15">
        <name>heme b</name>
        <dbReference type="ChEBI" id="CHEBI:60344"/>
    </cofactor>
    <text evidence="14 15">Binds 1 heme b (iron(II)-protoporphyrin IX) group per subunit.</text>
</comment>
<feature type="transmembrane region" description="Helical" evidence="14">
    <location>
        <begin position="149"/>
        <end position="170"/>
    </location>
</feature>
<evidence type="ECO:0000256" key="10">
    <source>
        <dbReference type="ARBA" id="ARBA00023002"/>
    </source>
</evidence>
<evidence type="ECO:0000256" key="7">
    <source>
        <dbReference type="ARBA" id="ARBA00022692"/>
    </source>
</evidence>
<feature type="transmembrane region" description="Helical" evidence="14">
    <location>
        <begin position="56"/>
        <end position="77"/>
    </location>
</feature>
<evidence type="ECO:0000256" key="8">
    <source>
        <dbReference type="ARBA" id="ARBA00022723"/>
    </source>
</evidence>
<dbReference type="Proteomes" id="UP001062165">
    <property type="component" value="Chromosome"/>
</dbReference>
<comment type="subunit">
    <text evidence="14">Homodimer.</text>
</comment>
<comment type="catalytic activity">
    <reaction evidence="13 14 15">
        <text>protoporphyrinogen IX + 3 A = protoporphyrin IX + 3 AH2</text>
        <dbReference type="Rhea" id="RHEA:62000"/>
        <dbReference type="ChEBI" id="CHEBI:13193"/>
        <dbReference type="ChEBI" id="CHEBI:17499"/>
        <dbReference type="ChEBI" id="CHEBI:57306"/>
        <dbReference type="ChEBI" id="CHEBI:57307"/>
    </reaction>
</comment>
<evidence type="ECO:0000256" key="15">
    <source>
        <dbReference type="PIRNR" id="PIRNR004638"/>
    </source>
</evidence>
<comment type="similarity">
    <text evidence="3 14 15">Belongs to the HemJ family.</text>
</comment>
<proteinExistence type="inferred from homology"/>
<evidence type="ECO:0000256" key="5">
    <source>
        <dbReference type="ARBA" id="ARBA00022475"/>
    </source>
</evidence>
<keyword evidence="6 14" id="KW-0349">Heme</keyword>
<feature type="binding site" description="axial binding residue" evidence="14">
    <location>
        <position position="10"/>
    </location>
    <ligand>
        <name>heme</name>
        <dbReference type="ChEBI" id="CHEBI:30413"/>
    </ligand>
    <ligandPart>
        <name>Fe</name>
        <dbReference type="ChEBI" id="CHEBI:18248"/>
    </ligandPart>
</feature>
<evidence type="ECO:0000313" key="17">
    <source>
        <dbReference type="Proteomes" id="UP001062165"/>
    </source>
</evidence>
<keyword evidence="5 14" id="KW-1003">Cell membrane</keyword>
<evidence type="ECO:0000256" key="1">
    <source>
        <dbReference type="ARBA" id="ARBA00004651"/>
    </source>
</evidence>
<evidence type="ECO:0000256" key="13">
    <source>
        <dbReference type="ARBA" id="ARBA00048390"/>
    </source>
</evidence>
<evidence type="ECO:0000256" key="14">
    <source>
        <dbReference type="HAMAP-Rule" id="MF_02239"/>
    </source>
</evidence>
<reference evidence="16" key="1">
    <citation type="submission" date="2022-10" db="EMBL/GenBank/DDBJ databases">
        <title>Comparative genomics and taxonomic characterization of three novel marine species of genus Reichenbachiella exhibiting antioxidant and polysaccharide degradation activities.</title>
        <authorList>
            <person name="Muhammad N."/>
            <person name="Lee Y.-J."/>
            <person name="Ko J."/>
            <person name="Kim S.-G."/>
        </authorList>
    </citation>
    <scope>NUCLEOTIDE SEQUENCE</scope>
    <source>
        <strain evidence="16">Wsw4-B4</strain>
    </source>
</reference>
<keyword evidence="10 14" id="KW-0560">Oxidoreductase</keyword>
<comment type="function">
    <text evidence="14 15">Catalyzes the oxidation of protoporphyrinogen IX to protoporphyrin IX.</text>
</comment>
<organism evidence="16 17">
    <name type="scientific">Reichenbachiella carrageenanivorans</name>
    <dbReference type="NCBI Taxonomy" id="2979869"/>
    <lineage>
        <taxon>Bacteria</taxon>
        <taxon>Pseudomonadati</taxon>
        <taxon>Bacteroidota</taxon>
        <taxon>Cytophagia</taxon>
        <taxon>Cytophagales</taxon>
        <taxon>Reichenbachiellaceae</taxon>
        <taxon>Reichenbachiella</taxon>
    </lineage>
</organism>
<feature type="transmembrane region" description="Helical" evidence="14">
    <location>
        <begin position="12"/>
        <end position="32"/>
    </location>
</feature>
<protein>
    <recommendedName>
        <fullName evidence="4 14">Protoporphyrinogen IX oxidase</fullName>
        <shortName evidence="14">PPO</shortName>
        <ecNumber evidence="14 15">1.3.99.-</ecNumber>
    </recommendedName>
</protein>
<dbReference type="Pfam" id="PF03653">
    <property type="entry name" value="UPF0093"/>
    <property type="match status" value="1"/>
</dbReference>
<comment type="pathway">
    <text evidence="2 14 15">Porphyrin-containing compound metabolism; protoporphyrin-IX biosynthesis; protoporphyrin-IX from protoporphyrinogen-IX: step 1/1.</text>
</comment>
<evidence type="ECO:0000256" key="4">
    <source>
        <dbReference type="ARBA" id="ARBA00017504"/>
    </source>
</evidence>
<keyword evidence="8 14" id="KW-0479">Metal-binding</keyword>
<evidence type="ECO:0000256" key="6">
    <source>
        <dbReference type="ARBA" id="ARBA00022617"/>
    </source>
</evidence>
<evidence type="ECO:0000256" key="3">
    <source>
        <dbReference type="ARBA" id="ARBA00006501"/>
    </source>
</evidence>
<sequence length="176" mass="20838">MTYLYLKSLHIIFVVTWFAGLFYMVRLFIYTTEAHHQEEPKRSILLEQLLLMQKRLWYIIAWPSAIITLIAGTWLAIESGFWTMPWFHLKVLFVIGLFLYHILCQKLYTQMTKGLFKYSSVQLRIWNEVATLFLFAIVFIVVLKSTLSWIWGVIGLVLIGILLMLGIKIYKKIRND</sequence>
<dbReference type="PANTHER" id="PTHR40255:SF1">
    <property type="entry name" value="PROTOPORPHYRINOGEN IX OXIDASE"/>
    <property type="match status" value="1"/>
</dbReference>
<keyword evidence="17" id="KW-1185">Reference proteome</keyword>
<evidence type="ECO:0000313" key="16">
    <source>
        <dbReference type="EMBL" id="UXX78844.1"/>
    </source>
</evidence>
<evidence type="ECO:0000256" key="12">
    <source>
        <dbReference type="ARBA" id="ARBA00023136"/>
    </source>
</evidence>
<keyword evidence="11 14" id="KW-0408">Iron</keyword>
<name>A0ABY6CZJ3_9BACT</name>
<dbReference type="RefSeq" id="WP_263050588.1">
    <property type="nucleotide sequence ID" value="NZ_CP106735.1"/>
</dbReference>